<keyword evidence="2" id="KW-1185">Reference proteome</keyword>
<name>A0ABN8XJ90_9BACT</name>
<organism evidence="1 2">
    <name type="scientific">Candidatus Methylacidiphilum fumarolicum</name>
    <dbReference type="NCBI Taxonomy" id="591154"/>
    <lineage>
        <taxon>Bacteria</taxon>
        <taxon>Pseudomonadati</taxon>
        <taxon>Verrucomicrobiota</taxon>
        <taxon>Methylacidiphilae</taxon>
        <taxon>Methylacidiphilales</taxon>
        <taxon>Methylacidiphilaceae</taxon>
        <taxon>Methylacidiphilum (ex Ratnadevi et al. 2023)</taxon>
    </lineage>
</organism>
<gene>
    <name evidence="1" type="ORF">MFUM_2478</name>
</gene>
<dbReference type="Proteomes" id="UP001161497">
    <property type="component" value="Chromosome"/>
</dbReference>
<dbReference type="EMBL" id="OX458932">
    <property type="protein sequence ID" value="CAI9086782.1"/>
    <property type="molecule type" value="Genomic_DNA"/>
</dbReference>
<reference evidence="1" key="1">
    <citation type="submission" date="2023-03" db="EMBL/GenBank/DDBJ databases">
        <authorList>
            <person name="Cremers G."/>
            <person name="Picone N."/>
        </authorList>
    </citation>
    <scope>NUCLEOTIDE SEQUENCE</scope>
    <source>
        <strain evidence="1">Sample_alias</strain>
    </source>
</reference>
<accession>A0ABN8XJ90</accession>
<proteinExistence type="predicted"/>
<evidence type="ECO:0000313" key="1">
    <source>
        <dbReference type="EMBL" id="CAI9086782.1"/>
    </source>
</evidence>
<protein>
    <submittedName>
        <fullName evidence="1">Uncharacterized protein</fullName>
    </submittedName>
</protein>
<sequence>MQLFDDNGMQPSSEVGDELVSDVLPDIGDADIEPGQLGSCLFSFSDTSNLVPLGTRALSDSSIFS</sequence>
<evidence type="ECO:0000313" key="2">
    <source>
        <dbReference type="Proteomes" id="UP001161497"/>
    </source>
</evidence>